<evidence type="ECO:0000256" key="1">
    <source>
        <dbReference type="SAM" id="MobiDB-lite"/>
    </source>
</evidence>
<reference evidence="2 3" key="1">
    <citation type="journal article" date="2018" name="Front. Plant Sci.">
        <title>Red Clover (Trifolium pratense) and Zigzag Clover (T. medium) - A Picture of Genomic Similarities and Differences.</title>
        <authorList>
            <person name="Dluhosova J."/>
            <person name="Istvanek J."/>
            <person name="Nedelnik J."/>
            <person name="Repkova J."/>
        </authorList>
    </citation>
    <scope>NUCLEOTIDE SEQUENCE [LARGE SCALE GENOMIC DNA]</scope>
    <source>
        <strain evidence="3">cv. 10/8</strain>
        <tissue evidence="2">Leaf</tissue>
    </source>
</reference>
<feature type="compositionally biased region" description="Basic residues" evidence="1">
    <location>
        <begin position="1"/>
        <end position="11"/>
    </location>
</feature>
<organism evidence="2 3">
    <name type="scientific">Trifolium medium</name>
    <dbReference type="NCBI Taxonomy" id="97028"/>
    <lineage>
        <taxon>Eukaryota</taxon>
        <taxon>Viridiplantae</taxon>
        <taxon>Streptophyta</taxon>
        <taxon>Embryophyta</taxon>
        <taxon>Tracheophyta</taxon>
        <taxon>Spermatophyta</taxon>
        <taxon>Magnoliopsida</taxon>
        <taxon>eudicotyledons</taxon>
        <taxon>Gunneridae</taxon>
        <taxon>Pentapetalae</taxon>
        <taxon>rosids</taxon>
        <taxon>fabids</taxon>
        <taxon>Fabales</taxon>
        <taxon>Fabaceae</taxon>
        <taxon>Papilionoideae</taxon>
        <taxon>50 kb inversion clade</taxon>
        <taxon>NPAAA clade</taxon>
        <taxon>Hologalegina</taxon>
        <taxon>IRL clade</taxon>
        <taxon>Trifolieae</taxon>
        <taxon>Trifolium</taxon>
    </lineage>
</organism>
<feature type="region of interest" description="Disordered" evidence="1">
    <location>
        <begin position="1"/>
        <end position="30"/>
    </location>
</feature>
<protein>
    <submittedName>
        <fullName evidence="2">Uncharacterized protein</fullName>
    </submittedName>
</protein>
<sequence>MSTSSLRRKKPRREDWSWEEEERTATETEETEMVTWPSRVKPNFSKKIKERVSELMVRSLISAVVVVGERKRRRRTQM</sequence>
<keyword evidence="3" id="KW-1185">Reference proteome</keyword>
<proteinExistence type="predicted"/>
<accession>A0A392RL34</accession>
<dbReference type="AlphaFoldDB" id="A0A392RL34"/>
<dbReference type="Proteomes" id="UP000265520">
    <property type="component" value="Unassembled WGS sequence"/>
</dbReference>
<name>A0A392RL34_9FABA</name>
<evidence type="ECO:0000313" key="2">
    <source>
        <dbReference type="EMBL" id="MCI36236.1"/>
    </source>
</evidence>
<comment type="caution">
    <text evidence="2">The sequence shown here is derived from an EMBL/GenBank/DDBJ whole genome shotgun (WGS) entry which is preliminary data.</text>
</comment>
<dbReference type="EMBL" id="LXQA010231888">
    <property type="protein sequence ID" value="MCI36236.1"/>
    <property type="molecule type" value="Genomic_DNA"/>
</dbReference>
<feature type="compositionally biased region" description="Acidic residues" evidence="1">
    <location>
        <begin position="17"/>
        <end position="30"/>
    </location>
</feature>
<evidence type="ECO:0000313" key="3">
    <source>
        <dbReference type="Proteomes" id="UP000265520"/>
    </source>
</evidence>